<feature type="transmembrane region" description="Helical" evidence="6">
    <location>
        <begin position="357"/>
        <end position="377"/>
    </location>
</feature>
<dbReference type="Pfam" id="PF01740">
    <property type="entry name" value="STAS"/>
    <property type="match status" value="1"/>
</dbReference>
<evidence type="ECO:0000256" key="4">
    <source>
        <dbReference type="ARBA" id="ARBA00023136"/>
    </source>
</evidence>
<dbReference type="InterPro" id="IPR011547">
    <property type="entry name" value="SLC26A/SulP_dom"/>
</dbReference>
<dbReference type="CDD" id="cd07042">
    <property type="entry name" value="STAS_SulP_like_sulfate_transporter"/>
    <property type="match status" value="1"/>
</dbReference>
<keyword evidence="3 6" id="KW-1133">Transmembrane helix</keyword>
<feature type="domain" description="STAS" evidence="7">
    <location>
        <begin position="475"/>
        <end position="607"/>
    </location>
</feature>
<keyword evidence="2 6" id="KW-0812">Transmembrane</keyword>
<feature type="transmembrane region" description="Helical" evidence="6">
    <location>
        <begin position="172"/>
        <end position="191"/>
    </location>
</feature>
<name>A0ABU9WZP7_9MICC</name>
<evidence type="ECO:0000256" key="2">
    <source>
        <dbReference type="ARBA" id="ARBA00022692"/>
    </source>
</evidence>
<dbReference type="InterPro" id="IPR002645">
    <property type="entry name" value="STAS_dom"/>
</dbReference>
<dbReference type="Proteomes" id="UP001422074">
    <property type="component" value="Unassembled WGS sequence"/>
</dbReference>
<feature type="transmembrane region" description="Helical" evidence="6">
    <location>
        <begin position="287"/>
        <end position="305"/>
    </location>
</feature>
<feature type="transmembrane region" description="Helical" evidence="6">
    <location>
        <begin position="420"/>
        <end position="447"/>
    </location>
</feature>
<feature type="transmembrane region" description="Helical" evidence="6">
    <location>
        <begin position="110"/>
        <end position="130"/>
    </location>
</feature>
<protein>
    <submittedName>
        <fullName evidence="8">SulP family inorganic anion transporter</fullName>
    </submittedName>
</protein>
<feature type="region of interest" description="Disordered" evidence="5">
    <location>
        <begin position="1"/>
        <end position="30"/>
    </location>
</feature>
<comment type="caution">
    <text evidence="8">The sequence shown here is derived from an EMBL/GenBank/DDBJ whole genome shotgun (WGS) entry which is preliminary data.</text>
</comment>
<evidence type="ECO:0000313" key="8">
    <source>
        <dbReference type="EMBL" id="MEN2744668.1"/>
    </source>
</evidence>
<feature type="transmembrane region" description="Helical" evidence="6">
    <location>
        <begin position="241"/>
        <end position="259"/>
    </location>
</feature>
<feature type="transmembrane region" description="Helical" evidence="6">
    <location>
        <begin position="61"/>
        <end position="81"/>
    </location>
</feature>
<reference evidence="8 9" key="1">
    <citation type="submission" date="2024-05" db="EMBL/GenBank/DDBJ databases">
        <title>Sinomonas sp. nov., isolated from a waste landfill.</title>
        <authorList>
            <person name="Zhao Y."/>
        </authorList>
    </citation>
    <scope>NUCLEOTIDE SEQUENCE [LARGE SCALE GENOMIC DNA]</scope>
    <source>
        <strain evidence="8 9">CCTCC AB2014300</strain>
    </source>
</reference>
<evidence type="ECO:0000256" key="3">
    <source>
        <dbReference type="ARBA" id="ARBA00022989"/>
    </source>
</evidence>
<dbReference type="RefSeq" id="WP_345884841.1">
    <property type="nucleotide sequence ID" value="NZ_JBDFRB010000006.1"/>
</dbReference>
<feature type="transmembrane region" description="Helical" evidence="6">
    <location>
        <begin position="136"/>
        <end position="160"/>
    </location>
</feature>
<proteinExistence type="predicted"/>
<gene>
    <name evidence="8" type="ORF">ABCQ75_08940</name>
</gene>
<keyword evidence="4 6" id="KW-0472">Membrane</keyword>
<evidence type="ECO:0000256" key="1">
    <source>
        <dbReference type="ARBA" id="ARBA00004141"/>
    </source>
</evidence>
<dbReference type="InterPro" id="IPR001902">
    <property type="entry name" value="SLC26A/SulP_fam"/>
</dbReference>
<comment type="subcellular location">
    <subcellularLocation>
        <location evidence="1">Membrane</location>
        <topology evidence="1">Multi-pass membrane protein</topology>
    </subcellularLocation>
</comment>
<sequence length="624" mass="63043">MERSEGAGGAARGGAPGAGPGGSGRSGAPAKAAPAWPARWLLPWLAPWLGRYERAWLRHDLLAGGALFGLLIPSGMAYAQASGLPPVAGLYATIVPMAVYAVVGPSRVLVLAPDSALAPMIAAAVLPLAAGSGERALALAGLLAVLMGAAMVLGSALRLGAVTGLLSRPIRLGYLAGIALVVIASQLPTLLGVEADGGNFWERFGATAAAVASGGVNAAAAGIGAGVLAVILAGRLMGRRLAGVLPGVVLATLLTWAAGLSDRVEVAGALPYGLPAPALSGITAEDVLALAAPAAGIALMSFADTGVLSQSLARRRGERVSGNRELAAVGIANASAGLLGGFPISGSSSRTPVAVEAGARSQLAGLVAAGLVVVFMLAAPGTTAHLPTAALAAVVIAAVVGLIDFGAIARLARASRSETVLLGVAFLGVTTLGVLTGIIVAVGLALLEFVRRAWSPYRAELGDLPDVPGYHDLSRHPEGTRVPGLVIARFDAPLFFANGAVFTEFVRSLVEDTLGDGGADGAEEGGTARGVRGVTHVVLAAEPITGIDTTALDDLVDLDEWLADRGIELVFAELKGPVKDRLKRFGTRARFGPDHFYPTVSAAVRALRADRDEPTDGEERQEHS</sequence>
<feature type="transmembrane region" description="Helical" evidence="6">
    <location>
        <begin position="211"/>
        <end position="234"/>
    </location>
</feature>
<dbReference type="PROSITE" id="PS50801">
    <property type="entry name" value="STAS"/>
    <property type="match status" value="1"/>
</dbReference>
<feature type="transmembrane region" description="Helical" evidence="6">
    <location>
        <begin position="389"/>
        <end position="408"/>
    </location>
</feature>
<evidence type="ECO:0000256" key="6">
    <source>
        <dbReference type="SAM" id="Phobius"/>
    </source>
</evidence>
<accession>A0ABU9WZP7</accession>
<dbReference type="SUPFAM" id="SSF52091">
    <property type="entry name" value="SpoIIaa-like"/>
    <property type="match status" value="1"/>
</dbReference>
<dbReference type="Pfam" id="PF00916">
    <property type="entry name" value="Sulfate_transp"/>
    <property type="match status" value="1"/>
</dbReference>
<evidence type="ECO:0000313" key="9">
    <source>
        <dbReference type="Proteomes" id="UP001422074"/>
    </source>
</evidence>
<keyword evidence="9" id="KW-1185">Reference proteome</keyword>
<dbReference type="Gene3D" id="3.30.750.24">
    <property type="entry name" value="STAS domain"/>
    <property type="match status" value="1"/>
</dbReference>
<evidence type="ECO:0000259" key="7">
    <source>
        <dbReference type="PROSITE" id="PS50801"/>
    </source>
</evidence>
<dbReference type="PANTHER" id="PTHR11814">
    <property type="entry name" value="SULFATE TRANSPORTER"/>
    <property type="match status" value="1"/>
</dbReference>
<dbReference type="InterPro" id="IPR036513">
    <property type="entry name" value="STAS_dom_sf"/>
</dbReference>
<evidence type="ECO:0000256" key="5">
    <source>
        <dbReference type="SAM" id="MobiDB-lite"/>
    </source>
</evidence>
<organism evidence="8 9">
    <name type="scientific">Sinomonas halotolerans</name>
    <dbReference type="NCBI Taxonomy" id="1644133"/>
    <lineage>
        <taxon>Bacteria</taxon>
        <taxon>Bacillati</taxon>
        <taxon>Actinomycetota</taxon>
        <taxon>Actinomycetes</taxon>
        <taxon>Micrococcales</taxon>
        <taxon>Micrococcaceae</taxon>
        <taxon>Sinomonas</taxon>
    </lineage>
</organism>
<dbReference type="EMBL" id="JBDFRB010000006">
    <property type="protein sequence ID" value="MEN2744668.1"/>
    <property type="molecule type" value="Genomic_DNA"/>
</dbReference>
<feature type="compositionally biased region" description="Gly residues" evidence="5">
    <location>
        <begin position="1"/>
        <end position="25"/>
    </location>
</feature>
<feature type="transmembrane region" description="Helical" evidence="6">
    <location>
        <begin position="87"/>
        <end position="103"/>
    </location>
</feature>